<comment type="caution">
    <text evidence="1">The sequence shown here is derived from an EMBL/GenBank/DDBJ whole genome shotgun (WGS) entry which is preliminary data.</text>
</comment>
<dbReference type="RefSeq" id="WP_147336597.1">
    <property type="nucleotide sequence ID" value="NZ_JAHOAY010000081.1"/>
</dbReference>
<evidence type="ECO:0000313" key="2">
    <source>
        <dbReference type="Proteomes" id="UP001211987"/>
    </source>
</evidence>
<sequence>MEKEDRVVCYRKLCEEIQRMINDLPVPEGNCVQIEKAKRVRYFYITVYYMYLNKNNNYNNFFKLMLF</sequence>
<name>A0AB35IKM5_9FIRM</name>
<gene>
    <name evidence="1" type="ORF">PM738_14285</name>
</gene>
<evidence type="ECO:0000313" key="1">
    <source>
        <dbReference type="EMBL" id="MDB7084974.1"/>
    </source>
</evidence>
<organism evidence="1 2">
    <name type="scientific">Thomasclavelia ramosa</name>
    <dbReference type="NCBI Taxonomy" id="1547"/>
    <lineage>
        <taxon>Bacteria</taxon>
        <taxon>Bacillati</taxon>
        <taxon>Bacillota</taxon>
        <taxon>Erysipelotrichia</taxon>
        <taxon>Erysipelotrichales</taxon>
        <taxon>Coprobacillaceae</taxon>
        <taxon>Thomasclavelia</taxon>
    </lineage>
</organism>
<accession>A0AB35IKM5</accession>
<dbReference type="Proteomes" id="UP001211987">
    <property type="component" value="Unassembled WGS sequence"/>
</dbReference>
<reference evidence="1" key="1">
    <citation type="submission" date="2023-01" db="EMBL/GenBank/DDBJ databases">
        <title>Human gut microbiome strain richness.</title>
        <authorList>
            <person name="Chen-Liaw A."/>
        </authorList>
    </citation>
    <scope>NUCLEOTIDE SEQUENCE</scope>
    <source>
        <strain evidence="1">1001217st2_G6_1001217B_191108</strain>
    </source>
</reference>
<dbReference type="AlphaFoldDB" id="A0AB35IKM5"/>
<dbReference type="EMBL" id="JAQLKE010000028">
    <property type="protein sequence ID" value="MDB7084974.1"/>
    <property type="molecule type" value="Genomic_DNA"/>
</dbReference>
<protein>
    <submittedName>
        <fullName evidence="1">Uncharacterized protein</fullName>
    </submittedName>
</protein>
<proteinExistence type="predicted"/>